<dbReference type="EMBL" id="LR796916">
    <property type="protein sequence ID" value="CAB4175493.1"/>
    <property type="molecule type" value="Genomic_DNA"/>
</dbReference>
<organism evidence="1">
    <name type="scientific">uncultured Caudovirales phage</name>
    <dbReference type="NCBI Taxonomy" id="2100421"/>
    <lineage>
        <taxon>Viruses</taxon>
        <taxon>Duplodnaviria</taxon>
        <taxon>Heunggongvirae</taxon>
        <taxon>Uroviricota</taxon>
        <taxon>Caudoviricetes</taxon>
        <taxon>Peduoviridae</taxon>
        <taxon>Maltschvirus</taxon>
        <taxon>Maltschvirus maltsch</taxon>
    </lineage>
</organism>
<evidence type="ECO:0000313" key="2">
    <source>
        <dbReference type="EMBL" id="CAB4193813.1"/>
    </source>
</evidence>
<reference evidence="1" key="1">
    <citation type="submission" date="2020-05" db="EMBL/GenBank/DDBJ databases">
        <authorList>
            <person name="Chiriac C."/>
            <person name="Salcher M."/>
            <person name="Ghai R."/>
            <person name="Kavagutti S V."/>
        </authorList>
    </citation>
    <scope>NUCLEOTIDE SEQUENCE</scope>
</reference>
<gene>
    <name evidence="2" type="ORF">UFOVP1247_184</name>
    <name evidence="1" type="ORF">UFOVP970_224</name>
</gene>
<name>A0A6J5PUM4_9CAUD</name>
<protein>
    <submittedName>
        <fullName evidence="1">Uncharacterized protein</fullName>
    </submittedName>
</protein>
<accession>A0A6J5PUM4</accession>
<sequence>MKEKDILATQFILKEKLRQTILKKLESIKDKIAFEKGSDNSAYLQMLIMVNEDLDDVLLNWEYDSISPTLSFQDDLDDIDEDDY</sequence>
<evidence type="ECO:0000313" key="1">
    <source>
        <dbReference type="EMBL" id="CAB4175493.1"/>
    </source>
</evidence>
<dbReference type="EMBL" id="LR797195">
    <property type="protein sequence ID" value="CAB4193813.1"/>
    <property type="molecule type" value="Genomic_DNA"/>
</dbReference>
<proteinExistence type="predicted"/>